<comment type="function">
    <text evidence="1">Involved in inositol deacylation of GPI-anchored proteins which plays important roles in the quality control and ER-associated degradation of GPI-anchored proteins.</text>
</comment>
<reference evidence="4" key="1">
    <citation type="submission" date="2021-01" db="EMBL/GenBank/DDBJ databases">
        <authorList>
            <person name="Kaushik A."/>
        </authorList>
    </citation>
    <scope>NUCLEOTIDE SEQUENCE</scope>
    <source>
        <strain evidence="4">AG4-R118</strain>
    </source>
</reference>
<comment type="caution">
    <text evidence="4">The sequence shown here is derived from an EMBL/GenBank/DDBJ whole genome shotgun (WGS) entry which is preliminary data.</text>
</comment>
<accession>A0A8H3H3N3</accession>
<keyword evidence="1" id="KW-0653">Protein transport</keyword>
<feature type="domain" description="GPI inositol-deacylase PGAP1-like alpha/beta" evidence="3">
    <location>
        <begin position="93"/>
        <end position="150"/>
    </location>
</feature>
<dbReference type="GO" id="GO:0016788">
    <property type="term" value="F:hydrolase activity, acting on ester bonds"/>
    <property type="evidence" value="ECO:0007669"/>
    <property type="project" value="InterPro"/>
</dbReference>
<evidence type="ECO:0000259" key="3">
    <source>
        <dbReference type="Pfam" id="PF07819"/>
    </source>
</evidence>
<gene>
    <name evidence="4" type="ORF">RDB_LOCUS120770</name>
</gene>
<comment type="similarity">
    <text evidence="1">Belongs to the GPI inositol-deacylase family.</text>
</comment>
<keyword evidence="2" id="KW-0732">Signal</keyword>
<sequence>RSPSIQLYSLLTMILSAIARQNADKRARALATVHSAGSAPKNPIVLCHGLLGFDTLYGIVNYWNEIPETLRAAGAEVHVAIVSPTSSVEARAEELIQQINKTYPGRSIHLIGHSMGGLDCRHLVKHLMHKANFSVLSVSTIATPHRGSPAADVVVGAHSKSSIHPHAMRVPYSLSTVYPY</sequence>
<comment type="subcellular location">
    <subcellularLocation>
        <location evidence="1">Endoplasmic reticulum membrane</location>
    </subcellularLocation>
</comment>
<dbReference type="GO" id="GO:0005789">
    <property type="term" value="C:endoplasmic reticulum membrane"/>
    <property type="evidence" value="ECO:0007669"/>
    <property type="project" value="UniProtKB-SubCell"/>
</dbReference>
<dbReference type="EC" id="3.1.-.-" evidence="1"/>
<dbReference type="InterPro" id="IPR029058">
    <property type="entry name" value="AB_hydrolase_fold"/>
</dbReference>
<dbReference type="PANTHER" id="PTHR34043:SF3">
    <property type="entry name" value="ALPHA_BETA-HYDROLASES SUPERFAMILY PROTEIN"/>
    <property type="match status" value="1"/>
</dbReference>
<dbReference type="Proteomes" id="UP000663888">
    <property type="component" value="Unassembled WGS sequence"/>
</dbReference>
<proteinExistence type="inferred from homology"/>
<feature type="non-terminal residue" evidence="4">
    <location>
        <position position="1"/>
    </location>
</feature>
<keyword evidence="1" id="KW-0813">Transport</keyword>
<keyword evidence="1" id="KW-0472">Membrane</keyword>
<evidence type="ECO:0000256" key="2">
    <source>
        <dbReference type="SAM" id="SignalP"/>
    </source>
</evidence>
<evidence type="ECO:0000313" key="5">
    <source>
        <dbReference type="Proteomes" id="UP000663888"/>
    </source>
</evidence>
<dbReference type="GO" id="GO:0015031">
    <property type="term" value="P:protein transport"/>
    <property type="evidence" value="ECO:0007669"/>
    <property type="project" value="UniProtKB-KW"/>
</dbReference>
<feature type="signal peptide" evidence="2">
    <location>
        <begin position="1"/>
        <end position="19"/>
    </location>
</feature>
<evidence type="ECO:0000313" key="4">
    <source>
        <dbReference type="EMBL" id="CAE6478739.1"/>
    </source>
</evidence>
<dbReference type="InterPro" id="IPR012908">
    <property type="entry name" value="PGAP1-ab_dom-like"/>
</dbReference>
<name>A0A8H3H3N3_9AGAM</name>
<keyword evidence="1" id="KW-0256">Endoplasmic reticulum</keyword>
<dbReference type="AlphaFoldDB" id="A0A8H3H3N3"/>
<dbReference type="Pfam" id="PF07819">
    <property type="entry name" value="PGAP1"/>
    <property type="match status" value="1"/>
</dbReference>
<dbReference type="Gene3D" id="3.40.50.1820">
    <property type="entry name" value="alpha/beta hydrolase"/>
    <property type="match status" value="1"/>
</dbReference>
<dbReference type="EMBL" id="CAJMWX010001279">
    <property type="protein sequence ID" value="CAE6478739.1"/>
    <property type="molecule type" value="Genomic_DNA"/>
</dbReference>
<organism evidence="4 5">
    <name type="scientific">Rhizoctonia solani</name>
    <dbReference type="NCBI Taxonomy" id="456999"/>
    <lineage>
        <taxon>Eukaryota</taxon>
        <taxon>Fungi</taxon>
        <taxon>Dikarya</taxon>
        <taxon>Basidiomycota</taxon>
        <taxon>Agaricomycotina</taxon>
        <taxon>Agaricomycetes</taxon>
        <taxon>Cantharellales</taxon>
        <taxon>Ceratobasidiaceae</taxon>
        <taxon>Rhizoctonia</taxon>
    </lineage>
</organism>
<keyword evidence="1" id="KW-0378">Hydrolase</keyword>
<protein>
    <recommendedName>
        <fullName evidence="1">GPI inositol-deacylase</fullName>
        <ecNumber evidence="1">3.1.-.-</ecNumber>
    </recommendedName>
</protein>
<dbReference type="PANTHER" id="PTHR34043">
    <property type="entry name" value="ALPHA/BETA-HYDROLASES SUPERFAMILY PROTEIN"/>
    <property type="match status" value="1"/>
</dbReference>
<feature type="chain" id="PRO_5034082329" description="GPI inositol-deacylase" evidence="2">
    <location>
        <begin position="20"/>
        <end position="180"/>
    </location>
</feature>
<dbReference type="SUPFAM" id="SSF53474">
    <property type="entry name" value="alpha/beta-Hydrolases"/>
    <property type="match status" value="1"/>
</dbReference>
<evidence type="ECO:0000256" key="1">
    <source>
        <dbReference type="RuleBase" id="RU365011"/>
    </source>
</evidence>